<protein>
    <submittedName>
        <fullName evidence="2">Uncharacterized protein</fullName>
    </submittedName>
</protein>
<dbReference type="AlphaFoldDB" id="A0A7C8JV34"/>
<sequence length="314" mass="35953">MQRSQYPTGPSRAMPGKSAMQVSHVLNGSSKRRHEHSPMSQRRYLQSKGPSNDQRQIPPWEKNYSAQKPFPAAPLRDDHPIYHDDYYISHIQLINSLGKRISHLTAWTEQIRGPRTRSRDLLGSVHTDIMKMLGDPSPFNLENRVKVWEFQIQTVGSGYRDNRKDDRMKYGEWKSIKAMMDGVKSGQKYMMKAVIRNMPRFFWKSSAPLKRMLELEKQISRFETLLSEAKKSVVGVLVIDEQISELFTKCNNGLVGVINMMLVKIEGPQPQRGRSGSQTRGNYDISGVLSLQRPLSTVTEESLNKAAMQPQVKH</sequence>
<reference evidence="2 3" key="1">
    <citation type="submission" date="2019-06" db="EMBL/GenBank/DDBJ databases">
        <authorList>
            <person name="Palmer J.M."/>
        </authorList>
    </citation>
    <scope>NUCLEOTIDE SEQUENCE [LARGE SCALE GENOMIC DNA]</scope>
    <source>
        <strain evidence="2 3">TWF703</strain>
    </source>
</reference>
<proteinExistence type="predicted"/>
<evidence type="ECO:0000256" key="1">
    <source>
        <dbReference type="SAM" id="MobiDB-lite"/>
    </source>
</evidence>
<organism evidence="2 3">
    <name type="scientific">Orbilia oligospora</name>
    <name type="common">Nematode-trapping fungus</name>
    <name type="synonym">Arthrobotrys oligospora</name>
    <dbReference type="NCBI Taxonomy" id="2813651"/>
    <lineage>
        <taxon>Eukaryota</taxon>
        <taxon>Fungi</taxon>
        <taxon>Dikarya</taxon>
        <taxon>Ascomycota</taxon>
        <taxon>Pezizomycotina</taxon>
        <taxon>Orbiliomycetes</taxon>
        <taxon>Orbiliales</taxon>
        <taxon>Orbiliaceae</taxon>
        <taxon>Orbilia</taxon>
    </lineage>
</organism>
<feature type="region of interest" description="Disordered" evidence="1">
    <location>
        <begin position="1"/>
        <end position="72"/>
    </location>
</feature>
<dbReference type="EMBL" id="WIQZ01000013">
    <property type="protein sequence ID" value="KAF3141726.1"/>
    <property type="molecule type" value="Genomic_DNA"/>
</dbReference>
<feature type="compositionally biased region" description="Polar residues" evidence="1">
    <location>
        <begin position="38"/>
        <end position="55"/>
    </location>
</feature>
<dbReference type="Proteomes" id="UP000480548">
    <property type="component" value="Unassembled WGS sequence"/>
</dbReference>
<accession>A0A7C8JV34</accession>
<evidence type="ECO:0000313" key="3">
    <source>
        <dbReference type="Proteomes" id="UP000480548"/>
    </source>
</evidence>
<feature type="compositionally biased region" description="Polar residues" evidence="1">
    <location>
        <begin position="20"/>
        <end position="29"/>
    </location>
</feature>
<gene>
    <name evidence="2" type="ORF">TWF703_001748</name>
</gene>
<evidence type="ECO:0000313" key="2">
    <source>
        <dbReference type="EMBL" id="KAF3141726.1"/>
    </source>
</evidence>
<name>A0A7C8JV34_ORBOL</name>
<comment type="caution">
    <text evidence="2">The sequence shown here is derived from an EMBL/GenBank/DDBJ whole genome shotgun (WGS) entry which is preliminary data.</text>
</comment>